<feature type="transmembrane region" description="Helical" evidence="5">
    <location>
        <begin position="20"/>
        <end position="48"/>
    </location>
</feature>
<feature type="transmembrane region" description="Helical" evidence="5">
    <location>
        <begin position="68"/>
        <end position="96"/>
    </location>
</feature>
<evidence type="ECO:0000256" key="6">
    <source>
        <dbReference type="RuleBase" id="RU363054"/>
    </source>
</evidence>
<feature type="transmembrane region" description="Helical" evidence="5">
    <location>
        <begin position="266"/>
        <end position="286"/>
    </location>
</feature>
<dbReference type="GO" id="GO:0006817">
    <property type="term" value="P:phosphate ion transport"/>
    <property type="evidence" value="ECO:0007669"/>
    <property type="project" value="UniProtKB-KW"/>
</dbReference>
<dbReference type="CDD" id="cd06261">
    <property type="entry name" value="TM_PBP2"/>
    <property type="match status" value="1"/>
</dbReference>
<feature type="transmembrane region" description="Helical" evidence="5">
    <location>
        <begin position="194"/>
        <end position="215"/>
    </location>
</feature>
<feature type="domain" description="ABC transmembrane type-1" evidence="7">
    <location>
        <begin position="74"/>
        <end position="286"/>
    </location>
</feature>
<accession>F7PSK2</accession>
<dbReference type="PANTHER" id="PTHR42727:SF1">
    <property type="entry name" value="PHOSPHATE TRANSPORT SYSTEM PERMEASE"/>
    <property type="match status" value="1"/>
</dbReference>
<feature type="transmembrane region" description="Helical" evidence="5">
    <location>
        <begin position="117"/>
        <end position="138"/>
    </location>
</feature>
<comment type="similarity">
    <text evidence="6">Belongs to the binding-protein-dependent transport system permease family. CysTW subfamily.</text>
</comment>
<evidence type="ECO:0000256" key="2">
    <source>
        <dbReference type="ARBA" id="ARBA00022692"/>
    </source>
</evidence>
<dbReference type="EMBL" id="AFNU02000004">
    <property type="protein sequence ID" value="ERJ12606.1"/>
    <property type="molecule type" value="Genomic_DNA"/>
</dbReference>
<dbReference type="Gene3D" id="1.10.3720.10">
    <property type="entry name" value="MetI-like"/>
    <property type="match status" value="1"/>
</dbReference>
<dbReference type="Pfam" id="PF00528">
    <property type="entry name" value="BPD_transp_1"/>
    <property type="match status" value="1"/>
</dbReference>
<protein>
    <recommendedName>
        <fullName evidence="6">Phosphate transport system permease protein</fullName>
    </recommendedName>
</protein>
<sequence length="296" mass="31901">MSTKITSKNKAENIAKTIMFLFALVSIFTTIGIVVALFSNSITFFRMVSVREFLFNTKWTPLFAEKNYGVLPLIVGTLLIALLASIIALPIGLFTAIYLSEYANPKAKKFLKPILELLAGIPSIVYGFFALTFITPILKAIIPGIEVYNALSASIAMGFMIMPMVASLSEDAMTAVPNALRNGGYAMGLTKFEIVKGIVIPYSLSGIMASFVLAISRAVGETMIVALAAGAMPSLSFNPLKGVLTLTGYIAQVSKSDVSQTSASYYALYAVGLVLFILTLSLNYVAKKIIERNKVK</sequence>
<evidence type="ECO:0000256" key="1">
    <source>
        <dbReference type="ARBA" id="ARBA00004141"/>
    </source>
</evidence>
<evidence type="ECO:0000259" key="7">
    <source>
        <dbReference type="PROSITE" id="PS50928"/>
    </source>
</evidence>
<keyword evidence="4 5" id="KW-0472">Membrane</keyword>
<dbReference type="SUPFAM" id="SSF161098">
    <property type="entry name" value="MetI-like"/>
    <property type="match status" value="1"/>
</dbReference>
<dbReference type="InterPro" id="IPR000515">
    <property type="entry name" value="MetI-like"/>
</dbReference>
<dbReference type="PROSITE" id="PS50928">
    <property type="entry name" value="ABC_TM1"/>
    <property type="match status" value="1"/>
</dbReference>
<feature type="transmembrane region" description="Helical" evidence="5">
    <location>
        <begin position="150"/>
        <end position="173"/>
    </location>
</feature>
<dbReference type="OrthoDB" id="9785113at2"/>
<dbReference type="GO" id="GO:0005886">
    <property type="term" value="C:plasma membrane"/>
    <property type="evidence" value="ECO:0007669"/>
    <property type="project" value="UniProtKB-SubCell"/>
</dbReference>
<dbReference type="FunCoup" id="F7PSK2">
    <property type="interactions" value="253"/>
</dbReference>
<dbReference type="InterPro" id="IPR011864">
    <property type="entry name" value="Phosphate_PstC"/>
</dbReference>
<dbReference type="InterPro" id="IPR035906">
    <property type="entry name" value="MetI-like_sf"/>
</dbReference>
<reference evidence="8 9" key="1">
    <citation type="journal article" date="2011" name="J. Bacteriol.">
        <title>Genome sequence of Haloplasma contractile, an unusual contractile bacterium from a deep-sea anoxic brine lake.</title>
        <authorList>
            <person name="Antunes A."/>
            <person name="Alam I."/>
            <person name="El Dorry H."/>
            <person name="Siam R."/>
            <person name="Robertson A."/>
            <person name="Bajic V.B."/>
            <person name="Stingl U."/>
        </authorList>
    </citation>
    <scope>NUCLEOTIDE SEQUENCE [LARGE SCALE GENOMIC DNA]</scope>
    <source>
        <strain evidence="8 9">SSD-17B</strain>
    </source>
</reference>
<keyword evidence="9" id="KW-1185">Reference proteome</keyword>
<proteinExistence type="inferred from homology"/>
<dbReference type="Proteomes" id="UP000005707">
    <property type="component" value="Unassembled WGS sequence"/>
</dbReference>
<dbReference type="STRING" id="1033810.HLPCO_001597"/>
<dbReference type="PANTHER" id="PTHR42727">
    <property type="entry name" value="PHOSPHATE TRANSPORT SYSTEM PERMEASE PROTEIN"/>
    <property type="match status" value="1"/>
</dbReference>
<dbReference type="AlphaFoldDB" id="F7PSK2"/>
<dbReference type="RefSeq" id="WP_008824811.1">
    <property type="nucleotide sequence ID" value="NZ_AFNU02000004.1"/>
</dbReference>
<comment type="subcellular location">
    <subcellularLocation>
        <location evidence="5">Cell membrane</location>
        <topology evidence="5">Multi-pass membrane protein</topology>
    </subcellularLocation>
    <subcellularLocation>
        <location evidence="1">Membrane</location>
        <topology evidence="1">Multi-pass membrane protein</topology>
    </subcellularLocation>
</comment>
<keyword evidence="6" id="KW-0592">Phosphate transport</keyword>
<reference evidence="8 9" key="2">
    <citation type="journal article" date="2013" name="PLoS ONE">
        <title>INDIGO - INtegrated Data Warehouse of MIcrobial GenOmes with Examples from the Red Sea Extremophiles.</title>
        <authorList>
            <person name="Alam I."/>
            <person name="Antunes A."/>
            <person name="Kamau A.A."/>
            <person name="Ba Alawi W."/>
            <person name="Kalkatawi M."/>
            <person name="Stingl U."/>
            <person name="Bajic V.B."/>
        </authorList>
    </citation>
    <scope>NUCLEOTIDE SEQUENCE [LARGE SCALE GENOMIC DNA]</scope>
    <source>
        <strain evidence="8 9">SSD-17B</strain>
    </source>
</reference>
<evidence type="ECO:0000313" key="8">
    <source>
        <dbReference type="EMBL" id="ERJ12606.1"/>
    </source>
</evidence>
<dbReference type="NCBIfam" id="TIGR02138">
    <property type="entry name" value="phosphate_pstC"/>
    <property type="match status" value="1"/>
</dbReference>
<dbReference type="eggNOG" id="COG0573">
    <property type="taxonomic scope" value="Bacteria"/>
</dbReference>
<comment type="function">
    <text evidence="6">Part of the binding-protein-dependent transport system for phosphate; probably responsible for the translocation of the substrate across the membrane.</text>
</comment>
<comment type="caution">
    <text evidence="8">The sequence shown here is derived from an EMBL/GenBank/DDBJ whole genome shotgun (WGS) entry which is preliminary data.</text>
</comment>
<dbReference type="InParanoid" id="F7PSK2"/>
<dbReference type="GO" id="GO:0005315">
    <property type="term" value="F:phosphate transmembrane transporter activity"/>
    <property type="evidence" value="ECO:0007669"/>
    <property type="project" value="InterPro"/>
</dbReference>
<evidence type="ECO:0000256" key="5">
    <source>
        <dbReference type="RuleBase" id="RU363032"/>
    </source>
</evidence>
<evidence type="ECO:0000256" key="3">
    <source>
        <dbReference type="ARBA" id="ARBA00022989"/>
    </source>
</evidence>
<evidence type="ECO:0000256" key="4">
    <source>
        <dbReference type="ARBA" id="ARBA00023136"/>
    </source>
</evidence>
<keyword evidence="2 5" id="KW-0812">Transmembrane</keyword>
<evidence type="ECO:0000313" key="9">
    <source>
        <dbReference type="Proteomes" id="UP000005707"/>
    </source>
</evidence>
<keyword evidence="3 5" id="KW-1133">Transmembrane helix</keyword>
<organism evidence="8 9">
    <name type="scientific">Haloplasma contractile SSD-17B</name>
    <dbReference type="NCBI Taxonomy" id="1033810"/>
    <lineage>
        <taxon>Bacteria</taxon>
        <taxon>Bacillati</taxon>
        <taxon>Mycoplasmatota</taxon>
        <taxon>Mollicutes</taxon>
        <taxon>Haloplasmatales</taxon>
        <taxon>Haloplasmataceae</taxon>
        <taxon>Haloplasma</taxon>
    </lineage>
</organism>
<keyword evidence="6" id="KW-1003">Cell membrane</keyword>
<name>F7PSK2_9MOLU</name>
<keyword evidence="5" id="KW-0813">Transport</keyword>
<gene>
    <name evidence="8" type="primary">pstC</name>
    <name evidence="8" type="ORF">HLPCO_001597</name>
</gene>